<dbReference type="Proteomes" id="UP000010473">
    <property type="component" value="Chromosome"/>
</dbReference>
<reference evidence="3" key="1">
    <citation type="journal article" date="2013" name="Proc. Natl. Acad. Sci. U.S.A.">
        <title>Improving the coverage of the cyanobacterial phylum using diversity-driven genome sequencing.</title>
        <authorList>
            <person name="Shih P.M."/>
            <person name="Wu D."/>
            <person name="Latifi A."/>
            <person name="Axen S.D."/>
            <person name="Fewer D.P."/>
            <person name="Talla E."/>
            <person name="Calteau A."/>
            <person name="Cai F."/>
            <person name="Tandeau de Marsac N."/>
            <person name="Rippka R."/>
            <person name="Herdman M."/>
            <person name="Sivonen K."/>
            <person name="Coursin T."/>
            <person name="Laurent T."/>
            <person name="Goodwin L."/>
            <person name="Nolan M."/>
            <person name="Davenport K.W."/>
            <person name="Han C.S."/>
            <person name="Rubin E.M."/>
            <person name="Eisen J.A."/>
            <person name="Woyke T."/>
            <person name="Gugger M."/>
            <person name="Kerfeld C.A."/>
        </authorList>
    </citation>
    <scope>NUCLEOTIDE SEQUENCE [LARGE SCALE GENOMIC DNA]</scope>
    <source>
        <strain evidence="3">ATCC 29371 / PCC 7437</strain>
    </source>
</reference>
<dbReference type="KEGG" id="scs:Sta7437_0632"/>
<dbReference type="RefSeq" id="WP_015191900.1">
    <property type="nucleotide sequence ID" value="NC_019748.1"/>
</dbReference>
<protein>
    <submittedName>
        <fullName evidence="2">Uncharacterized protein</fullName>
    </submittedName>
</protein>
<proteinExistence type="predicted"/>
<evidence type="ECO:0000256" key="1">
    <source>
        <dbReference type="SAM" id="Phobius"/>
    </source>
</evidence>
<name>K9XRB7_STAC7</name>
<organism evidence="2 3">
    <name type="scientific">Stanieria cyanosphaera (strain ATCC 29371 / PCC 7437)</name>
    <dbReference type="NCBI Taxonomy" id="111780"/>
    <lineage>
        <taxon>Bacteria</taxon>
        <taxon>Bacillati</taxon>
        <taxon>Cyanobacteriota</taxon>
        <taxon>Cyanophyceae</taxon>
        <taxon>Pleurocapsales</taxon>
        <taxon>Dermocarpellaceae</taxon>
        <taxon>Stanieria</taxon>
    </lineage>
</organism>
<dbReference type="HOGENOM" id="CLU_3173419_0_0_3"/>
<gene>
    <name evidence="2" type="ordered locus">Sta7437_0632</name>
</gene>
<evidence type="ECO:0000313" key="2">
    <source>
        <dbReference type="EMBL" id="AFZ34227.1"/>
    </source>
</evidence>
<keyword evidence="1" id="KW-1133">Transmembrane helix</keyword>
<keyword evidence="1" id="KW-0812">Transmembrane</keyword>
<feature type="transmembrane region" description="Helical" evidence="1">
    <location>
        <begin position="6"/>
        <end position="25"/>
    </location>
</feature>
<dbReference type="EMBL" id="CP003653">
    <property type="protein sequence ID" value="AFZ34227.1"/>
    <property type="molecule type" value="Genomic_DNA"/>
</dbReference>
<keyword evidence="1" id="KW-0472">Membrane</keyword>
<evidence type="ECO:0000313" key="3">
    <source>
        <dbReference type="Proteomes" id="UP000010473"/>
    </source>
</evidence>
<sequence>MNYGELPVLITCLAAFYLMSVYGLLKLAELLLKSDRSSPKEVGKANN</sequence>
<dbReference type="AlphaFoldDB" id="K9XRB7"/>
<keyword evidence="3" id="KW-1185">Reference proteome</keyword>
<accession>K9XRB7</accession>